<feature type="transmembrane region" description="Helical" evidence="10">
    <location>
        <begin position="271"/>
        <end position="291"/>
    </location>
</feature>
<dbReference type="Proteomes" id="UP000649829">
    <property type="component" value="Unassembled WGS sequence"/>
</dbReference>
<dbReference type="PIRSF" id="PIRSF006603">
    <property type="entry name" value="DinF"/>
    <property type="match status" value="1"/>
</dbReference>
<keyword evidence="4" id="KW-1003">Cell membrane</keyword>
<evidence type="ECO:0000256" key="7">
    <source>
        <dbReference type="ARBA" id="ARBA00023065"/>
    </source>
</evidence>
<dbReference type="GO" id="GO:0015297">
    <property type="term" value="F:antiporter activity"/>
    <property type="evidence" value="ECO:0007669"/>
    <property type="project" value="UniProtKB-KW"/>
</dbReference>
<dbReference type="GO" id="GO:0005886">
    <property type="term" value="C:plasma membrane"/>
    <property type="evidence" value="ECO:0007669"/>
    <property type="project" value="UniProtKB-SubCell"/>
</dbReference>
<reference evidence="11" key="2">
    <citation type="submission" date="2020-09" db="EMBL/GenBank/DDBJ databases">
        <authorList>
            <person name="Sun Q."/>
            <person name="Zhou Y."/>
        </authorList>
    </citation>
    <scope>NUCLEOTIDE SEQUENCE</scope>
    <source>
        <strain evidence="11">CGMCC 1.6293</strain>
    </source>
</reference>
<keyword evidence="7" id="KW-0406">Ion transport</keyword>
<keyword evidence="3" id="KW-0050">Antiport</keyword>
<keyword evidence="6 10" id="KW-1133">Transmembrane helix</keyword>
<dbReference type="GO" id="GO:0042910">
    <property type="term" value="F:xenobiotic transmembrane transporter activity"/>
    <property type="evidence" value="ECO:0007669"/>
    <property type="project" value="InterPro"/>
</dbReference>
<keyword evidence="12" id="KW-1185">Reference proteome</keyword>
<dbReference type="EMBL" id="BMLF01000001">
    <property type="protein sequence ID" value="GGL92334.1"/>
    <property type="molecule type" value="Genomic_DNA"/>
</dbReference>
<comment type="caution">
    <text evidence="11">The sequence shown here is derived from an EMBL/GenBank/DDBJ whole genome shotgun (WGS) entry which is preliminary data.</text>
</comment>
<evidence type="ECO:0000256" key="8">
    <source>
        <dbReference type="ARBA" id="ARBA00023136"/>
    </source>
</evidence>
<feature type="transmembrane region" description="Helical" evidence="10">
    <location>
        <begin position="315"/>
        <end position="341"/>
    </location>
</feature>
<dbReference type="InterPro" id="IPR048279">
    <property type="entry name" value="MdtK-like"/>
</dbReference>
<evidence type="ECO:0000313" key="12">
    <source>
        <dbReference type="Proteomes" id="UP000649829"/>
    </source>
</evidence>
<feature type="transmembrane region" description="Helical" evidence="10">
    <location>
        <begin position="421"/>
        <end position="442"/>
    </location>
</feature>
<organism evidence="11 12">
    <name type="scientific">Pseudooceanicola nanhaiensis</name>
    <dbReference type="NCBI Taxonomy" id="375761"/>
    <lineage>
        <taxon>Bacteria</taxon>
        <taxon>Pseudomonadati</taxon>
        <taxon>Pseudomonadota</taxon>
        <taxon>Alphaproteobacteria</taxon>
        <taxon>Rhodobacterales</taxon>
        <taxon>Paracoccaceae</taxon>
        <taxon>Pseudooceanicola</taxon>
    </lineage>
</organism>
<dbReference type="NCBIfam" id="TIGR00797">
    <property type="entry name" value="matE"/>
    <property type="match status" value="1"/>
</dbReference>
<dbReference type="GO" id="GO:0006811">
    <property type="term" value="P:monoatomic ion transport"/>
    <property type="evidence" value="ECO:0007669"/>
    <property type="project" value="UniProtKB-KW"/>
</dbReference>
<comment type="subcellular location">
    <subcellularLocation>
        <location evidence="1">Cell inner membrane</location>
        <topology evidence="1">Multi-pass membrane protein</topology>
    </subcellularLocation>
</comment>
<feature type="transmembrane region" description="Helical" evidence="10">
    <location>
        <begin position="394"/>
        <end position="415"/>
    </location>
</feature>
<evidence type="ECO:0000256" key="9">
    <source>
        <dbReference type="ARBA" id="ARBA00031636"/>
    </source>
</evidence>
<keyword evidence="2" id="KW-0813">Transport</keyword>
<feature type="transmembrane region" description="Helical" evidence="10">
    <location>
        <begin position="194"/>
        <end position="213"/>
    </location>
</feature>
<feature type="transmembrane region" description="Helical" evidence="10">
    <location>
        <begin position="361"/>
        <end position="382"/>
    </location>
</feature>
<dbReference type="PANTHER" id="PTHR43298">
    <property type="entry name" value="MULTIDRUG RESISTANCE PROTEIN NORM-RELATED"/>
    <property type="match status" value="1"/>
</dbReference>
<sequence length="452" mass="48223">MTARMTYGAHVKAILALGLPLIGSHVAQFAVQMTDTFMLGWYDVRVLAGEVLGGTLFFILFIAGSGFAWAVSPLVASAEGAGDTTTARRVTRMSLWISALYACATLPLLLNADTILLALGQEPELARIADDYLSITAWAIFPALGVMVLKSHLSALERTRVVFWVTILAVLVNGLGNYMFIFGHWGAPEMGVRGAAVATVMVHTVSLLALVVYTETATPEHELFRRFWRPDREAFGTVFRLGWPIGITTVAEVGLFAMSSLMMGWIGPLHLAAHGIAIQVASVVFMIHLGLSNTATIRAGRAIGRGDAQGLRDGALVVTALSGLAALVTIAIIVAIPGPLIGLFVDPADPDRPRVIEIGTVLLYAAALFQLVDAAQVMALGLLRGVQDTRVPMIYAAISYWLIGVPCSYVLGFVLGWEGPGIWLGLAAGLAAASVFMMTRFWHNTLPAALRA</sequence>
<dbReference type="InterPro" id="IPR050222">
    <property type="entry name" value="MATE_MdtK"/>
</dbReference>
<evidence type="ECO:0000313" key="11">
    <source>
        <dbReference type="EMBL" id="GGL92334.1"/>
    </source>
</evidence>
<reference evidence="11" key="1">
    <citation type="journal article" date="2014" name="Int. J. Syst. Evol. Microbiol.">
        <title>Complete genome sequence of Corynebacterium casei LMG S-19264T (=DSM 44701T), isolated from a smear-ripened cheese.</title>
        <authorList>
            <consortium name="US DOE Joint Genome Institute (JGI-PGF)"/>
            <person name="Walter F."/>
            <person name="Albersmeier A."/>
            <person name="Kalinowski J."/>
            <person name="Ruckert C."/>
        </authorList>
    </citation>
    <scope>NUCLEOTIDE SEQUENCE</scope>
    <source>
        <strain evidence="11">CGMCC 1.6293</strain>
    </source>
</reference>
<feature type="transmembrane region" description="Helical" evidence="10">
    <location>
        <begin position="132"/>
        <end position="149"/>
    </location>
</feature>
<evidence type="ECO:0000256" key="2">
    <source>
        <dbReference type="ARBA" id="ARBA00022448"/>
    </source>
</evidence>
<evidence type="ECO:0000256" key="4">
    <source>
        <dbReference type="ARBA" id="ARBA00022475"/>
    </source>
</evidence>
<feature type="transmembrane region" description="Helical" evidence="10">
    <location>
        <begin position="53"/>
        <end position="75"/>
    </location>
</feature>
<dbReference type="Pfam" id="PF01554">
    <property type="entry name" value="MatE"/>
    <property type="match status" value="2"/>
</dbReference>
<gene>
    <name evidence="11" type="ORF">GCM10011534_13140</name>
</gene>
<protein>
    <recommendedName>
        <fullName evidence="9">Multidrug-efflux transporter</fullName>
    </recommendedName>
</protein>
<evidence type="ECO:0000256" key="3">
    <source>
        <dbReference type="ARBA" id="ARBA00022449"/>
    </source>
</evidence>
<accession>A0A917SQA3</accession>
<evidence type="ECO:0000256" key="10">
    <source>
        <dbReference type="SAM" id="Phobius"/>
    </source>
</evidence>
<keyword evidence="8 10" id="KW-0472">Membrane</keyword>
<feature type="transmembrane region" description="Helical" evidence="10">
    <location>
        <begin position="234"/>
        <end position="259"/>
    </location>
</feature>
<keyword evidence="5 10" id="KW-0812">Transmembrane</keyword>
<dbReference type="PANTHER" id="PTHR43298:SF2">
    <property type="entry name" value="FMN_FAD EXPORTER YEEO-RELATED"/>
    <property type="match status" value="1"/>
</dbReference>
<dbReference type="CDD" id="cd13131">
    <property type="entry name" value="MATE_NorM_like"/>
    <property type="match status" value="1"/>
</dbReference>
<name>A0A917SQA3_9RHOB</name>
<feature type="transmembrane region" description="Helical" evidence="10">
    <location>
        <begin position="95"/>
        <end position="120"/>
    </location>
</feature>
<dbReference type="InterPro" id="IPR002528">
    <property type="entry name" value="MATE_fam"/>
</dbReference>
<feature type="transmembrane region" description="Helical" evidence="10">
    <location>
        <begin position="161"/>
        <end position="182"/>
    </location>
</feature>
<evidence type="ECO:0000256" key="1">
    <source>
        <dbReference type="ARBA" id="ARBA00004429"/>
    </source>
</evidence>
<evidence type="ECO:0000256" key="6">
    <source>
        <dbReference type="ARBA" id="ARBA00022989"/>
    </source>
</evidence>
<dbReference type="AlphaFoldDB" id="A0A917SQA3"/>
<proteinExistence type="predicted"/>
<evidence type="ECO:0000256" key="5">
    <source>
        <dbReference type="ARBA" id="ARBA00022692"/>
    </source>
</evidence>